<keyword evidence="7 8" id="KW-0472">Membrane</keyword>
<dbReference type="EMBL" id="CP146256">
    <property type="protein sequence ID" value="XAH75112.1"/>
    <property type="molecule type" value="Genomic_DNA"/>
</dbReference>
<dbReference type="RefSeq" id="WP_342758675.1">
    <property type="nucleotide sequence ID" value="NZ_CP146256.1"/>
</dbReference>
<accession>A0ABZ3EZP9</accession>
<name>A0ABZ3EZP9_9FIRM</name>
<keyword evidence="5 8" id="KW-0812">Transmembrane</keyword>
<dbReference type="InterPro" id="IPR002781">
    <property type="entry name" value="TM_pro_TauE-like"/>
</dbReference>
<comment type="subcellular location">
    <subcellularLocation>
        <location evidence="1 8">Cell membrane</location>
        <topology evidence="1 8">Multi-pass membrane protein</topology>
    </subcellularLocation>
</comment>
<organism evidence="9 10">
    <name type="scientific">Kineothrix sedimenti</name>
    <dbReference type="NCBI Taxonomy" id="3123317"/>
    <lineage>
        <taxon>Bacteria</taxon>
        <taxon>Bacillati</taxon>
        <taxon>Bacillota</taxon>
        <taxon>Clostridia</taxon>
        <taxon>Lachnospirales</taxon>
        <taxon>Lachnospiraceae</taxon>
        <taxon>Kineothrix</taxon>
    </lineage>
</organism>
<gene>
    <name evidence="9" type="ORF">V6984_04875</name>
</gene>
<evidence type="ECO:0000256" key="1">
    <source>
        <dbReference type="ARBA" id="ARBA00004651"/>
    </source>
</evidence>
<keyword evidence="4 8" id="KW-1003">Cell membrane</keyword>
<feature type="transmembrane region" description="Helical" evidence="8">
    <location>
        <begin position="67"/>
        <end position="86"/>
    </location>
</feature>
<dbReference type="Proteomes" id="UP001451571">
    <property type="component" value="Chromosome"/>
</dbReference>
<sequence>MDYLMIIAALLAFFVKGISGFANTLVFTTITGFGYNNVNITPVELILGYPTNLVIAWKERRNTDYKIWLLPALLVCLGSIPGMLFLKSGNAQYIKIFFGIIVIGLGVEMLFREYKIKQRKSSKLVLFIIGALSGLLSGLYGVGALLAAYMSRTTKDSSSFRGNICVVFIVENTFRIIVYIILGIINKEIFVKAVLLIPFMALGLAGGMLSSKFMPEKTGKMLVIIMLIISGAVLVINNI</sequence>
<evidence type="ECO:0000256" key="4">
    <source>
        <dbReference type="ARBA" id="ARBA00022475"/>
    </source>
</evidence>
<protein>
    <recommendedName>
        <fullName evidence="8">Probable membrane transporter protein</fullName>
    </recommendedName>
</protein>
<keyword evidence="10" id="KW-1185">Reference proteome</keyword>
<dbReference type="InterPro" id="IPR052017">
    <property type="entry name" value="TSUP"/>
</dbReference>
<keyword evidence="3" id="KW-0813">Transport</keyword>
<feature type="transmembrane region" description="Helical" evidence="8">
    <location>
        <begin position="124"/>
        <end position="148"/>
    </location>
</feature>
<evidence type="ECO:0000256" key="7">
    <source>
        <dbReference type="ARBA" id="ARBA00023136"/>
    </source>
</evidence>
<feature type="transmembrane region" description="Helical" evidence="8">
    <location>
        <begin position="92"/>
        <end position="112"/>
    </location>
</feature>
<dbReference type="PANTHER" id="PTHR30269:SF37">
    <property type="entry name" value="MEMBRANE TRANSPORTER PROTEIN"/>
    <property type="match status" value="1"/>
</dbReference>
<feature type="transmembrane region" description="Helical" evidence="8">
    <location>
        <begin position="189"/>
        <end position="209"/>
    </location>
</feature>
<proteinExistence type="inferred from homology"/>
<feature type="transmembrane region" description="Helical" evidence="8">
    <location>
        <begin position="221"/>
        <end position="237"/>
    </location>
</feature>
<feature type="transmembrane region" description="Helical" evidence="8">
    <location>
        <begin position="160"/>
        <end position="182"/>
    </location>
</feature>
<evidence type="ECO:0000313" key="10">
    <source>
        <dbReference type="Proteomes" id="UP001451571"/>
    </source>
</evidence>
<dbReference type="PANTHER" id="PTHR30269">
    <property type="entry name" value="TRANSMEMBRANE PROTEIN YFCA"/>
    <property type="match status" value="1"/>
</dbReference>
<evidence type="ECO:0000256" key="3">
    <source>
        <dbReference type="ARBA" id="ARBA00022448"/>
    </source>
</evidence>
<comment type="similarity">
    <text evidence="2 8">Belongs to the 4-toluene sulfonate uptake permease (TSUP) (TC 2.A.102) family.</text>
</comment>
<evidence type="ECO:0000256" key="2">
    <source>
        <dbReference type="ARBA" id="ARBA00009142"/>
    </source>
</evidence>
<evidence type="ECO:0000256" key="6">
    <source>
        <dbReference type="ARBA" id="ARBA00022989"/>
    </source>
</evidence>
<evidence type="ECO:0000313" key="9">
    <source>
        <dbReference type="EMBL" id="XAH75112.1"/>
    </source>
</evidence>
<reference evidence="9 10" key="1">
    <citation type="submission" date="2024-02" db="EMBL/GenBank/DDBJ databases">
        <title>Bacterial strain from lacustrine sediment.</title>
        <authorList>
            <person name="Petit C."/>
            <person name="Fadhlaoui K."/>
        </authorList>
    </citation>
    <scope>NUCLEOTIDE SEQUENCE [LARGE SCALE GENOMIC DNA]</scope>
    <source>
        <strain evidence="9 10">IPX-CK</strain>
    </source>
</reference>
<evidence type="ECO:0000256" key="8">
    <source>
        <dbReference type="RuleBase" id="RU363041"/>
    </source>
</evidence>
<dbReference type="Pfam" id="PF01925">
    <property type="entry name" value="TauE"/>
    <property type="match status" value="1"/>
</dbReference>
<keyword evidence="6 8" id="KW-1133">Transmembrane helix</keyword>
<evidence type="ECO:0000256" key="5">
    <source>
        <dbReference type="ARBA" id="ARBA00022692"/>
    </source>
</evidence>